<evidence type="ECO:0000313" key="7">
    <source>
        <dbReference type="Proteomes" id="UP000813444"/>
    </source>
</evidence>
<feature type="region of interest" description="Disordered" evidence="5">
    <location>
        <begin position="16"/>
        <end position="41"/>
    </location>
</feature>
<comment type="subcellular location">
    <subcellularLocation>
        <location evidence="4">Membrane</location>
        <topology evidence="4">Multi-pass membrane protein</topology>
    </subcellularLocation>
</comment>
<evidence type="ECO:0000256" key="5">
    <source>
        <dbReference type="SAM" id="MobiDB-lite"/>
    </source>
</evidence>
<dbReference type="GO" id="GO:0005886">
    <property type="term" value="C:plasma membrane"/>
    <property type="evidence" value="ECO:0007669"/>
    <property type="project" value="TreeGrafter"/>
</dbReference>
<accession>A0A8K0SSY7</accession>
<dbReference type="Proteomes" id="UP000813444">
    <property type="component" value="Unassembled WGS sequence"/>
</dbReference>
<evidence type="ECO:0000256" key="1">
    <source>
        <dbReference type="ARBA" id="ARBA00022692"/>
    </source>
</evidence>
<keyword evidence="1 4" id="KW-0812">Transmembrane</keyword>
<keyword evidence="7" id="KW-1185">Reference proteome</keyword>
<evidence type="ECO:0000256" key="4">
    <source>
        <dbReference type="RuleBase" id="RU367022"/>
    </source>
</evidence>
<evidence type="ECO:0000256" key="3">
    <source>
        <dbReference type="ARBA" id="ARBA00023136"/>
    </source>
</evidence>
<dbReference type="PANTHER" id="PTHR12483:SF120">
    <property type="entry name" value="HIGH-AFFINITY COPPER TRANSPORTER CTRA2"/>
    <property type="match status" value="1"/>
</dbReference>
<gene>
    <name evidence="6" type="ORF">B0I35DRAFT_433062</name>
</gene>
<comment type="caution">
    <text evidence="6">The sequence shown here is derived from an EMBL/GenBank/DDBJ whole genome shotgun (WGS) entry which is preliminary data.</text>
</comment>
<dbReference type="Pfam" id="PF04145">
    <property type="entry name" value="Ctr"/>
    <property type="match status" value="1"/>
</dbReference>
<dbReference type="InterPro" id="IPR007274">
    <property type="entry name" value="Cop_transporter"/>
</dbReference>
<keyword evidence="3 4" id="KW-0472">Membrane</keyword>
<dbReference type="AlphaFoldDB" id="A0A8K0SSY7"/>
<evidence type="ECO:0000313" key="6">
    <source>
        <dbReference type="EMBL" id="KAH7316434.1"/>
    </source>
</evidence>
<comment type="similarity">
    <text evidence="4">Belongs to the copper transporter (Ctr) (TC 1.A.56) family. SLC31A subfamily.</text>
</comment>
<keyword evidence="2 4" id="KW-1133">Transmembrane helix</keyword>
<name>A0A8K0SSY7_9HYPO</name>
<reference evidence="6" key="1">
    <citation type="journal article" date="2021" name="Nat. Commun.">
        <title>Genetic determinants of endophytism in the Arabidopsis root mycobiome.</title>
        <authorList>
            <person name="Mesny F."/>
            <person name="Miyauchi S."/>
            <person name="Thiergart T."/>
            <person name="Pickel B."/>
            <person name="Atanasova L."/>
            <person name="Karlsson M."/>
            <person name="Huettel B."/>
            <person name="Barry K.W."/>
            <person name="Haridas S."/>
            <person name="Chen C."/>
            <person name="Bauer D."/>
            <person name="Andreopoulos W."/>
            <person name="Pangilinan J."/>
            <person name="LaButti K."/>
            <person name="Riley R."/>
            <person name="Lipzen A."/>
            <person name="Clum A."/>
            <person name="Drula E."/>
            <person name="Henrissat B."/>
            <person name="Kohler A."/>
            <person name="Grigoriev I.V."/>
            <person name="Martin F.M."/>
            <person name="Hacquard S."/>
        </authorList>
    </citation>
    <scope>NUCLEOTIDE SEQUENCE</scope>
    <source>
        <strain evidence="6">MPI-CAGE-CH-0235</strain>
    </source>
</reference>
<dbReference type="OrthoDB" id="73901at2759"/>
<keyword evidence="4" id="KW-0813">Transport</keyword>
<evidence type="ECO:0000256" key="2">
    <source>
        <dbReference type="ARBA" id="ARBA00022989"/>
    </source>
</evidence>
<organism evidence="6 7">
    <name type="scientific">Stachybotrys elegans</name>
    <dbReference type="NCBI Taxonomy" id="80388"/>
    <lineage>
        <taxon>Eukaryota</taxon>
        <taxon>Fungi</taxon>
        <taxon>Dikarya</taxon>
        <taxon>Ascomycota</taxon>
        <taxon>Pezizomycotina</taxon>
        <taxon>Sordariomycetes</taxon>
        <taxon>Hypocreomycetidae</taxon>
        <taxon>Hypocreales</taxon>
        <taxon>Stachybotryaceae</taxon>
        <taxon>Stachybotrys</taxon>
    </lineage>
</organism>
<keyword evidence="4" id="KW-0186">Copper</keyword>
<feature type="compositionally biased region" description="Low complexity" evidence="5">
    <location>
        <begin position="30"/>
        <end position="39"/>
    </location>
</feature>
<proteinExistence type="inferred from homology"/>
<keyword evidence="4" id="KW-0406">Ion transport</keyword>
<sequence>MSYSFLLPRHGDEMHGGAAEASHGVEAAHGDSTATTGATGHDHGPGGAMLMVFQSDMSTSLFTEAWTPTSSGAYIGTCIFLVVLAIVSRIMVALKARQEARWLAEAAVRNAAHSKGSEDTAYHLQHLSKPSPWSLKVDPLRAVMDTMIVGVGYLLMLAVMTMNVGYFLAVLIGVFAGSLAVGRFSTSAQH</sequence>
<protein>
    <recommendedName>
        <fullName evidence="4">Copper transport protein</fullName>
    </recommendedName>
</protein>
<dbReference type="EMBL" id="JAGPNK010000008">
    <property type="protein sequence ID" value="KAH7316434.1"/>
    <property type="molecule type" value="Genomic_DNA"/>
</dbReference>
<feature type="transmembrane region" description="Helical" evidence="4">
    <location>
        <begin position="72"/>
        <end position="92"/>
    </location>
</feature>
<dbReference type="PANTHER" id="PTHR12483">
    <property type="entry name" value="SOLUTE CARRIER FAMILY 31 COPPER TRANSPORTERS"/>
    <property type="match status" value="1"/>
</dbReference>
<dbReference type="GO" id="GO:0005375">
    <property type="term" value="F:copper ion transmembrane transporter activity"/>
    <property type="evidence" value="ECO:0007669"/>
    <property type="project" value="UniProtKB-UniRule"/>
</dbReference>
<keyword evidence="4" id="KW-0187">Copper transport</keyword>